<dbReference type="Pfam" id="PF05641">
    <property type="entry name" value="Agenet"/>
    <property type="match status" value="1"/>
</dbReference>
<evidence type="ECO:0000256" key="1">
    <source>
        <dbReference type="SAM" id="MobiDB-lite"/>
    </source>
</evidence>
<dbReference type="EnsemblPlants" id="EMT26531">
    <property type="protein sequence ID" value="EMT26531"/>
    <property type="gene ID" value="F775_07573"/>
</dbReference>
<dbReference type="PANTHER" id="PTHR31917:SF101">
    <property type="entry name" value="OS07G0607300 PROTEIN"/>
    <property type="match status" value="1"/>
</dbReference>
<dbReference type="InterPro" id="IPR043151">
    <property type="entry name" value="BAH_sf"/>
</dbReference>
<organism evidence="2">
    <name type="scientific">Aegilops tauschii</name>
    <name type="common">Tausch's goatgrass</name>
    <name type="synonym">Aegilops squarrosa</name>
    <dbReference type="NCBI Taxonomy" id="37682"/>
    <lineage>
        <taxon>Eukaryota</taxon>
        <taxon>Viridiplantae</taxon>
        <taxon>Streptophyta</taxon>
        <taxon>Embryophyta</taxon>
        <taxon>Tracheophyta</taxon>
        <taxon>Spermatophyta</taxon>
        <taxon>Magnoliopsida</taxon>
        <taxon>Liliopsida</taxon>
        <taxon>Poales</taxon>
        <taxon>Poaceae</taxon>
        <taxon>BOP clade</taxon>
        <taxon>Pooideae</taxon>
        <taxon>Triticodae</taxon>
        <taxon>Triticeae</taxon>
        <taxon>Triticinae</taxon>
        <taxon>Aegilops</taxon>
    </lineage>
</organism>
<dbReference type="PROSITE" id="PS51038">
    <property type="entry name" value="BAH"/>
    <property type="match status" value="1"/>
</dbReference>
<accession>M8CS60</accession>
<sequence>MAREDRPEFVRWSEEFLSQERGSRVVHYYLEDSEGVSHLAVVGTERSLRHMLYVVSEDFHGPQGSGGADGGQGMFARKWRSRREVVDWLESFLPAKTLTSSCPVQFHLMLRYGNIKKGTCSLTKMNLADVGKKNELENAKDLATIQTRYKILVMTENLVRSGNKYRNSENVYGNRYYQKRTQSEYKADTKTEVDFSKFGPRMGNDVGLDGYSETDSYVCHNLGTTCSTDIMWSGPFWTCSKQLQHYQAFCRNGTTISIHSFALVMSEEENRYLAYLEDMYEDKKGLKKVKVRWFHQNQEFACAIPPPAPHPCEVFITSYSQVISVECVDDIATVLTPEHYEKCGDTLPNSSLAGIRFCFRQYSKNKFKHFDLRTLRGYFNQAAVLSLKVSPEQEKDGSDVIRIVRHCSPGKTKSSKQFERLYSKCLGTKICRSPQADSIPSYQKPSNKQSPVRHLSVKFIGPQSQPMPTYNVGDKIEVLSQDSGIVGCWFRCTVLRPCTSHDKLKIQYDDLENADDCGKLEERVRASILALPDKLGLRCPGRLRIRPRPQQKTLVDDPALLPGTAVDVWQFNGWWEGVLVSTDAGSSDGLQIYFPGENFFRVCQLNDIRISRDWIKSRWVHIERKPDVLSRIPSAGVQTRQLDNMTSTGRLGSNSALSDQELAVVQANSSRDKQTGVSMQTDVSLIDKASASIDDEKQTILGKRYAEHDCNGEETGAAKQTEASLTETASAAAEIEKQTMSGKRLRDGTAEQNCNGQMFSLTDKGSASVEDDEKQTVLVKRVRYDDAEQDCNGEQTGAARQTEVSLTHTASAGAEDEKRMILGKRPRDDAAEQNCNGEVFCSIDKDSASIDDDEQTLLARGHREGDADQHCNNEVLSLTDKAATSVEDEKETTILGKRPRDDDAEQQCNDELFSLTVKASPPIEDEKQRVLGKRHRGDDDEQDCNGEVGVDLDVSKP</sequence>
<dbReference type="InterPro" id="IPR008395">
    <property type="entry name" value="Agenet-like_dom"/>
</dbReference>
<dbReference type="Gene3D" id="2.30.30.490">
    <property type="match status" value="1"/>
</dbReference>
<dbReference type="SMART" id="SM00743">
    <property type="entry name" value="Agenet"/>
    <property type="match status" value="2"/>
</dbReference>
<feature type="region of interest" description="Disordered" evidence="1">
    <location>
        <begin position="885"/>
        <end position="905"/>
    </location>
</feature>
<evidence type="ECO:0000313" key="2">
    <source>
        <dbReference type="EnsemblPlants" id="EMT26531"/>
    </source>
</evidence>
<dbReference type="GO" id="GO:0003682">
    <property type="term" value="F:chromatin binding"/>
    <property type="evidence" value="ECO:0007669"/>
    <property type="project" value="InterPro"/>
</dbReference>
<proteinExistence type="predicted"/>
<name>M8CS60_AEGTA</name>
<dbReference type="InterPro" id="IPR014002">
    <property type="entry name" value="Agenet_dom_plant"/>
</dbReference>
<dbReference type="PANTHER" id="PTHR31917">
    <property type="entry name" value="AGENET DOMAIN-CONTAINING PROTEIN-RELATED"/>
    <property type="match status" value="1"/>
</dbReference>
<dbReference type="CDD" id="cd20405">
    <property type="entry name" value="Tudor_Agenet_AtDUF_rpt1_3"/>
    <property type="match status" value="1"/>
</dbReference>
<protein>
    <submittedName>
        <fullName evidence="2">Uncharacterized protein</fullName>
    </submittedName>
</protein>
<dbReference type="AlphaFoldDB" id="M8CS60"/>
<reference evidence="2" key="1">
    <citation type="submission" date="2015-06" db="UniProtKB">
        <authorList>
            <consortium name="EnsemblPlants"/>
        </authorList>
    </citation>
    <scope>IDENTIFICATION</scope>
</reference>
<dbReference type="InterPro" id="IPR001025">
    <property type="entry name" value="BAH_dom"/>
</dbReference>
<dbReference type="CDD" id="cd04721">
    <property type="entry name" value="BAH_plant_1"/>
    <property type="match status" value="1"/>
</dbReference>
<feature type="region of interest" description="Disordered" evidence="1">
    <location>
        <begin position="918"/>
        <end position="957"/>
    </location>
</feature>